<dbReference type="AlphaFoldDB" id="A0A0A9FTQ8"/>
<evidence type="ECO:0000313" key="1">
    <source>
        <dbReference type="EMBL" id="JAE11703.1"/>
    </source>
</evidence>
<protein>
    <submittedName>
        <fullName evidence="1">Uncharacterized protein</fullName>
    </submittedName>
</protein>
<organism evidence="1">
    <name type="scientific">Arundo donax</name>
    <name type="common">Giant reed</name>
    <name type="synonym">Donax arundinaceus</name>
    <dbReference type="NCBI Taxonomy" id="35708"/>
    <lineage>
        <taxon>Eukaryota</taxon>
        <taxon>Viridiplantae</taxon>
        <taxon>Streptophyta</taxon>
        <taxon>Embryophyta</taxon>
        <taxon>Tracheophyta</taxon>
        <taxon>Spermatophyta</taxon>
        <taxon>Magnoliopsida</taxon>
        <taxon>Liliopsida</taxon>
        <taxon>Poales</taxon>
        <taxon>Poaceae</taxon>
        <taxon>PACMAD clade</taxon>
        <taxon>Arundinoideae</taxon>
        <taxon>Arundineae</taxon>
        <taxon>Arundo</taxon>
    </lineage>
</organism>
<sequence length="67" mass="7974">MYPNIYEVQRSFKHDMRRTIKLRKVIYRSEGRWTTGCSTTIILQKFMTSDVTNALNTSLKRKKSTED</sequence>
<accession>A0A0A9FTQ8</accession>
<reference evidence="1" key="2">
    <citation type="journal article" date="2015" name="Data Brief">
        <title>Shoot transcriptome of the giant reed, Arundo donax.</title>
        <authorList>
            <person name="Barrero R.A."/>
            <person name="Guerrero F.D."/>
            <person name="Moolhuijzen P."/>
            <person name="Goolsby J.A."/>
            <person name="Tidwell J."/>
            <person name="Bellgard S.E."/>
            <person name="Bellgard M.I."/>
        </authorList>
    </citation>
    <scope>NUCLEOTIDE SEQUENCE</scope>
    <source>
        <tissue evidence="1">Shoot tissue taken approximately 20 cm above the soil surface</tissue>
    </source>
</reference>
<name>A0A0A9FTQ8_ARUDO</name>
<reference evidence="1" key="1">
    <citation type="submission" date="2014-09" db="EMBL/GenBank/DDBJ databases">
        <authorList>
            <person name="Magalhaes I.L.F."/>
            <person name="Oliveira U."/>
            <person name="Santos F.R."/>
            <person name="Vidigal T.H.D.A."/>
            <person name="Brescovit A.D."/>
            <person name="Santos A.J."/>
        </authorList>
    </citation>
    <scope>NUCLEOTIDE SEQUENCE</scope>
    <source>
        <tissue evidence="1">Shoot tissue taken approximately 20 cm above the soil surface</tissue>
    </source>
</reference>
<dbReference type="EMBL" id="GBRH01186193">
    <property type="protein sequence ID" value="JAE11703.1"/>
    <property type="molecule type" value="Transcribed_RNA"/>
</dbReference>
<proteinExistence type="predicted"/>